<dbReference type="Proteomes" id="UP001620645">
    <property type="component" value="Unassembled WGS sequence"/>
</dbReference>
<dbReference type="PANTHER" id="PTHR28658:SF1">
    <property type="entry name" value="MAJOR FACILITATOR SUPERFAMILY DOMAIN CONTAINING 13B"/>
    <property type="match status" value="1"/>
</dbReference>
<name>A0ABD2IBP1_HETSC</name>
<gene>
    <name evidence="1" type="ORF">niasHS_014380</name>
</gene>
<dbReference type="EMBL" id="JBICCN010000356">
    <property type="protein sequence ID" value="KAL3074935.1"/>
    <property type="molecule type" value="Genomic_DNA"/>
</dbReference>
<dbReference type="PANTHER" id="PTHR28658">
    <property type="entry name" value="TRANSMEMBRANE PROTEIN 180"/>
    <property type="match status" value="1"/>
</dbReference>
<evidence type="ECO:0000313" key="1">
    <source>
        <dbReference type="EMBL" id="KAL3074935.1"/>
    </source>
</evidence>
<reference evidence="1 2" key="1">
    <citation type="submission" date="2024-10" db="EMBL/GenBank/DDBJ databases">
        <authorList>
            <person name="Kim D."/>
        </authorList>
    </citation>
    <scope>NUCLEOTIDE SEQUENCE [LARGE SCALE GENOMIC DNA]</scope>
    <source>
        <strain evidence="1">Taebaek</strain>
    </source>
</reference>
<proteinExistence type="predicted"/>
<evidence type="ECO:0000313" key="2">
    <source>
        <dbReference type="Proteomes" id="UP001620645"/>
    </source>
</evidence>
<sequence length="225" mass="25244">MPSMTHFLAIAEFWRLPIHLHWHGHHFAVLLYMAGHLGGASLRGGGVPLPSGHRLLRAEEDKDDDGISDGGGLLGEKEDKLAAIDCDGTDTWQWARVAELTKQLISAKDFQCIVFTNFIHILRSVSHMNFAVIATDILIPQTMLPKGSWQLSAFFAVCTLLPQLLNSRIFFYSEKIVTVHAIAPLFNILFSEFIEDDKQRYARKNPVSSLVFSLNALHYCSQSRP</sequence>
<comment type="caution">
    <text evidence="1">The sequence shown here is derived from an EMBL/GenBank/DDBJ whole genome shotgun (WGS) entry which is preliminary data.</text>
</comment>
<dbReference type="InterPro" id="IPR040035">
    <property type="entry name" value="TMEM180"/>
</dbReference>
<dbReference type="AlphaFoldDB" id="A0ABD2IBP1"/>
<accession>A0ABD2IBP1</accession>
<organism evidence="1 2">
    <name type="scientific">Heterodera schachtii</name>
    <name type="common">Sugarbeet cyst nematode worm</name>
    <name type="synonym">Tylenchus schachtii</name>
    <dbReference type="NCBI Taxonomy" id="97005"/>
    <lineage>
        <taxon>Eukaryota</taxon>
        <taxon>Metazoa</taxon>
        <taxon>Ecdysozoa</taxon>
        <taxon>Nematoda</taxon>
        <taxon>Chromadorea</taxon>
        <taxon>Rhabditida</taxon>
        <taxon>Tylenchina</taxon>
        <taxon>Tylenchomorpha</taxon>
        <taxon>Tylenchoidea</taxon>
        <taxon>Heteroderidae</taxon>
        <taxon>Heteroderinae</taxon>
        <taxon>Heterodera</taxon>
    </lineage>
</organism>
<keyword evidence="2" id="KW-1185">Reference proteome</keyword>
<protein>
    <submittedName>
        <fullName evidence="1">Uncharacterized protein</fullName>
    </submittedName>
</protein>